<organism evidence="1 2">
    <name type="scientific">Halomonas salifodinae</name>
    <dbReference type="NCBI Taxonomy" id="438745"/>
    <lineage>
        <taxon>Bacteria</taxon>
        <taxon>Pseudomonadati</taxon>
        <taxon>Pseudomonadota</taxon>
        <taxon>Gammaproteobacteria</taxon>
        <taxon>Oceanospirillales</taxon>
        <taxon>Halomonadaceae</taxon>
        <taxon>Halomonas</taxon>
    </lineage>
</organism>
<protein>
    <recommendedName>
        <fullName evidence="3">SHOCT domain-containing protein</fullName>
    </recommendedName>
</protein>
<comment type="caution">
    <text evidence="1">The sequence shown here is derived from an EMBL/GenBank/DDBJ whole genome shotgun (WGS) entry which is preliminary data.</text>
</comment>
<name>A0ABW2F114_9GAMM</name>
<dbReference type="RefSeq" id="WP_346064101.1">
    <property type="nucleotide sequence ID" value="NZ_BAAADR010000045.1"/>
</dbReference>
<reference evidence="2" key="1">
    <citation type="journal article" date="2019" name="Int. J. Syst. Evol. Microbiol.">
        <title>The Global Catalogue of Microorganisms (GCM) 10K type strain sequencing project: providing services to taxonomists for standard genome sequencing and annotation.</title>
        <authorList>
            <consortium name="The Broad Institute Genomics Platform"/>
            <consortium name="The Broad Institute Genome Sequencing Center for Infectious Disease"/>
            <person name="Wu L."/>
            <person name="Ma J."/>
        </authorList>
    </citation>
    <scope>NUCLEOTIDE SEQUENCE [LARGE SCALE GENOMIC DNA]</scope>
    <source>
        <strain evidence="2">CGMCC 1.13666</strain>
    </source>
</reference>
<dbReference type="Proteomes" id="UP001596411">
    <property type="component" value="Unassembled WGS sequence"/>
</dbReference>
<dbReference type="EMBL" id="JBHSZP010000049">
    <property type="protein sequence ID" value="MFC7091922.1"/>
    <property type="molecule type" value="Genomic_DNA"/>
</dbReference>
<accession>A0ABW2F114</accession>
<evidence type="ECO:0000313" key="2">
    <source>
        <dbReference type="Proteomes" id="UP001596411"/>
    </source>
</evidence>
<sequence length="49" mass="5736">MSYEQAIAALDSQYAAGDVTDEQYREERERLDYEHGKQRCALEDRRVVA</sequence>
<evidence type="ECO:0008006" key="3">
    <source>
        <dbReference type="Google" id="ProtNLM"/>
    </source>
</evidence>
<proteinExistence type="predicted"/>
<evidence type="ECO:0000313" key="1">
    <source>
        <dbReference type="EMBL" id="MFC7091922.1"/>
    </source>
</evidence>
<keyword evidence="2" id="KW-1185">Reference proteome</keyword>
<gene>
    <name evidence="1" type="ORF">ACFQH5_20470</name>
</gene>